<dbReference type="GO" id="GO:0005829">
    <property type="term" value="C:cytosol"/>
    <property type="evidence" value="ECO:0007669"/>
    <property type="project" value="TreeGrafter"/>
</dbReference>
<dbReference type="InterPro" id="IPR018201">
    <property type="entry name" value="Ketoacyl_synth_AS"/>
</dbReference>
<dbReference type="PIRSF" id="PIRSF000447">
    <property type="entry name" value="KAS_II"/>
    <property type="match status" value="1"/>
</dbReference>
<sequence length="412" mass="44287">MQRVVVTGLATITPIGNSLEESWQNLLAGKNGIGPITRFDCSKYDTQIAGEIKNFEVQNFLEPKQIKRLDRFCQYALATAKMLMQDAKWPLDEELNENLGVIVGCGLGGLETIESFHSKLLKRGPKKVSPFSIPQLISNMAAGQISIGTKAKGPNLVTTSACASGLHAIGFAYSEIKLGRVKAIITGGVESTITPMAVAGFNAMKALSTRNDEPEKASRPFDKDRDGFVIGEGCGLLLLESLESALERGATIYAEVVGFGASSDAYHMTAPKEDGEGMALAMQRALKEAHVQPEQIDHINAHGTSTKLNDLCETRAIKKVFGSHAYNILITANKSMIGHTLGAAGGIESVFSVLSLYHDKIPGTTNLETPDEECDLNYCANGSVQQEIEFALCNSFGFGGTNGSILFKKFRS</sequence>
<feature type="domain" description="Ketosynthase family 3 (KS3)" evidence="14">
    <location>
        <begin position="1"/>
        <end position="409"/>
    </location>
</feature>
<keyword evidence="10 11" id="KW-0012">Acyltransferase</keyword>
<dbReference type="PROSITE" id="PS00606">
    <property type="entry name" value="KS3_1"/>
    <property type="match status" value="1"/>
</dbReference>
<evidence type="ECO:0000256" key="6">
    <source>
        <dbReference type="ARBA" id="ARBA00022679"/>
    </source>
</evidence>
<evidence type="ECO:0000256" key="8">
    <source>
        <dbReference type="ARBA" id="ARBA00023098"/>
    </source>
</evidence>
<evidence type="ECO:0000256" key="10">
    <source>
        <dbReference type="ARBA" id="ARBA00023315"/>
    </source>
</evidence>
<dbReference type="UniPathway" id="UPA00094"/>
<evidence type="ECO:0000313" key="16">
    <source>
        <dbReference type="Proteomes" id="UP000199602"/>
    </source>
</evidence>
<feature type="active site" description="For beta-ketoacyl synthase activity" evidence="12">
    <location>
        <position position="162"/>
    </location>
</feature>
<keyword evidence="5 11" id="KW-0444">Lipid biosynthesis</keyword>
<evidence type="ECO:0000256" key="11">
    <source>
        <dbReference type="PIRNR" id="PIRNR000447"/>
    </source>
</evidence>
<dbReference type="RefSeq" id="WP_092066076.1">
    <property type="nucleotide sequence ID" value="NZ_FNIN01000012.1"/>
</dbReference>
<dbReference type="OrthoDB" id="9808669at2"/>
<dbReference type="GO" id="GO:0004315">
    <property type="term" value="F:3-oxoacyl-[acyl-carrier-protein] synthase activity"/>
    <property type="evidence" value="ECO:0007669"/>
    <property type="project" value="UniProtKB-UniRule"/>
</dbReference>
<dbReference type="GO" id="GO:0006633">
    <property type="term" value="P:fatty acid biosynthetic process"/>
    <property type="evidence" value="ECO:0007669"/>
    <property type="project" value="UniProtKB-UniRule"/>
</dbReference>
<dbReference type="Proteomes" id="UP000199602">
    <property type="component" value="Unassembled WGS sequence"/>
</dbReference>
<dbReference type="Pfam" id="PF02801">
    <property type="entry name" value="Ketoacyl-synt_C"/>
    <property type="match status" value="1"/>
</dbReference>
<dbReference type="NCBIfam" id="NF005589">
    <property type="entry name" value="PRK07314.1"/>
    <property type="match status" value="1"/>
</dbReference>
<dbReference type="FunFam" id="3.40.47.10:FF:000009">
    <property type="entry name" value="3-oxoacyl-[acyl-carrier-protein] synthase 2"/>
    <property type="match status" value="1"/>
</dbReference>
<dbReference type="PANTHER" id="PTHR11712">
    <property type="entry name" value="POLYKETIDE SYNTHASE-RELATED"/>
    <property type="match status" value="1"/>
</dbReference>
<evidence type="ECO:0000256" key="2">
    <source>
        <dbReference type="ARBA" id="ARBA00008467"/>
    </source>
</evidence>
<evidence type="ECO:0000313" key="15">
    <source>
        <dbReference type="EMBL" id="SDN93348.1"/>
    </source>
</evidence>
<evidence type="ECO:0000256" key="9">
    <source>
        <dbReference type="ARBA" id="ARBA00023160"/>
    </source>
</evidence>
<evidence type="ECO:0000256" key="5">
    <source>
        <dbReference type="ARBA" id="ARBA00022516"/>
    </source>
</evidence>
<dbReference type="CDD" id="cd00834">
    <property type="entry name" value="KAS_I_II"/>
    <property type="match status" value="1"/>
</dbReference>
<dbReference type="EC" id="2.3.1.179" evidence="3 11"/>
<evidence type="ECO:0000256" key="3">
    <source>
        <dbReference type="ARBA" id="ARBA00012356"/>
    </source>
</evidence>
<dbReference type="InterPro" id="IPR014031">
    <property type="entry name" value="Ketoacyl_synth_C"/>
</dbReference>
<dbReference type="AlphaFoldDB" id="A0A1H0FF14"/>
<dbReference type="InterPro" id="IPR000794">
    <property type="entry name" value="Beta-ketoacyl_synthase"/>
</dbReference>
<name>A0A1H0FF14_9BACT</name>
<dbReference type="SUPFAM" id="SSF53901">
    <property type="entry name" value="Thiolase-like"/>
    <property type="match status" value="2"/>
</dbReference>
<dbReference type="InterPro" id="IPR014030">
    <property type="entry name" value="Ketoacyl_synth_N"/>
</dbReference>
<reference evidence="15 16" key="1">
    <citation type="submission" date="2016-10" db="EMBL/GenBank/DDBJ databases">
        <authorList>
            <person name="de Groot N.N."/>
        </authorList>
    </citation>
    <scope>NUCLEOTIDE SEQUENCE [LARGE SCALE GENOMIC DNA]</scope>
    <source>
        <strain evidence="15 16">DSM 15269</strain>
    </source>
</reference>
<accession>A0A1H0FF14</accession>
<comment type="similarity">
    <text evidence="2 11 13">Belongs to the thiolase-like superfamily. Beta-ketoacyl-ACP synthases family.</text>
</comment>
<dbReference type="EMBL" id="FNIN01000012">
    <property type="protein sequence ID" value="SDN93348.1"/>
    <property type="molecule type" value="Genomic_DNA"/>
</dbReference>
<dbReference type="PANTHER" id="PTHR11712:SF336">
    <property type="entry name" value="3-OXOACYL-[ACYL-CARRIER-PROTEIN] SYNTHASE, MITOCHONDRIAL"/>
    <property type="match status" value="1"/>
</dbReference>
<dbReference type="Gene3D" id="3.40.47.10">
    <property type="match status" value="1"/>
</dbReference>
<evidence type="ECO:0000256" key="13">
    <source>
        <dbReference type="RuleBase" id="RU003694"/>
    </source>
</evidence>
<evidence type="ECO:0000259" key="14">
    <source>
        <dbReference type="PROSITE" id="PS52004"/>
    </source>
</evidence>
<evidence type="ECO:0000256" key="12">
    <source>
        <dbReference type="PIRSR" id="PIRSR000447-1"/>
    </source>
</evidence>
<proteinExistence type="inferred from homology"/>
<comment type="pathway">
    <text evidence="1 11">Lipid metabolism; fatty acid biosynthesis.</text>
</comment>
<keyword evidence="8" id="KW-0443">Lipid metabolism</keyword>
<evidence type="ECO:0000256" key="1">
    <source>
        <dbReference type="ARBA" id="ARBA00005194"/>
    </source>
</evidence>
<dbReference type="InterPro" id="IPR020841">
    <property type="entry name" value="PKS_Beta-ketoAc_synthase_dom"/>
</dbReference>
<comment type="catalytic activity">
    <reaction evidence="11">
        <text>(9Z)-hexadecenoyl-[ACP] + malonyl-[ACP] + H(+) = 3-oxo-(11Z)-octadecenoyl-[ACP] + holo-[ACP] + CO2</text>
        <dbReference type="Rhea" id="RHEA:55040"/>
        <dbReference type="Rhea" id="RHEA-COMP:9623"/>
        <dbReference type="Rhea" id="RHEA-COMP:9685"/>
        <dbReference type="Rhea" id="RHEA-COMP:10800"/>
        <dbReference type="Rhea" id="RHEA-COMP:14074"/>
        <dbReference type="ChEBI" id="CHEBI:15378"/>
        <dbReference type="ChEBI" id="CHEBI:16526"/>
        <dbReference type="ChEBI" id="CHEBI:64479"/>
        <dbReference type="ChEBI" id="CHEBI:78449"/>
        <dbReference type="ChEBI" id="CHEBI:83989"/>
        <dbReference type="ChEBI" id="CHEBI:138538"/>
        <dbReference type="EC" id="2.3.1.179"/>
    </reaction>
</comment>
<keyword evidence="9 11" id="KW-0275">Fatty acid biosynthesis</keyword>
<evidence type="ECO:0000256" key="7">
    <source>
        <dbReference type="ARBA" id="ARBA00022832"/>
    </source>
</evidence>
<dbReference type="Pfam" id="PF00109">
    <property type="entry name" value="ketoacyl-synt"/>
    <property type="match status" value="1"/>
</dbReference>
<keyword evidence="16" id="KW-1185">Reference proteome</keyword>
<keyword evidence="6 11" id="KW-0808">Transferase</keyword>
<dbReference type="InterPro" id="IPR016039">
    <property type="entry name" value="Thiolase-like"/>
</dbReference>
<keyword evidence="7" id="KW-0276">Fatty acid metabolism</keyword>
<protein>
    <recommendedName>
        <fullName evidence="4 11">3-oxoacyl-[acyl-carrier-protein] synthase 2</fullName>
        <ecNumber evidence="3 11">2.3.1.179</ecNumber>
    </recommendedName>
</protein>
<dbReference type="NCBIfam" id="TIGR03150">
    <property type="entry name" value="fabF"/>
    <property type="match status" value="1"/>
</dbReference>
<organism evidence="15 16">
    <name type="scientific">Desulfonauticus submarinus</name>
    <dbReference type="NCBI Taxonomy" id="206665"/>
    <lineage>
        <taxon>Bacteria</taxon>
        <taxon>Pseudomonadati</taxon>
        <taxon>Thermodesulfobacteriota</taxon>
        <taxon>Desulfovibrionia</taxon>
        <taxon>Desulfovibrionales</taxon>
        <taxon>Desulfonauticaceae</taxon>
        <taxon>Desulfonauticus</taxon>
    </lineage>
</organism>
<dbReference type="InterPro" id="IPR017568">
    <property type="entry name" value="3-oxoacyl-ACP_synth-2"/>
</dbReference>
<dbReference type="STRING" id="206665.SAMN04488516_11223"/>
<evidence type="ECO:0000256" key="4">
    <source>
        <dbReference type="ARBA" id="ARBA00014657"/>
    </source>
</evidence>
<comment type="catalytic activity">
    <reaction evidence="11">
        <text>a fatty acyl-[ACP] + malonyl-[ACP] + H(+) = a 3-oxoacyl-[ACP] + holo-[ACP] + CO2</text>
        <dbReference type="Rhea" id="RHEA:22836"/>
        <dbReference type="Rhea" id="RHEA-COMP:9623"/>
        <dbReference type="Rhea" id="RHEA-COMP:9685"/>
        <dbReference type="Rhea" id="RHEA-COMP:9916"/>
        <dbReference type="Rhea" id="RHEA-COMP:14125"/>
        <dbReference type="ChEBI" id="CHEBI:15378"/>
        <dbReference type="ChEBI" id="CHEBI:16526"/>
        <dbReference type="ChEBI" id="CHEBI:64479"/>
        <dbReference type="ChEBI" id="CHEBI:78449"/>
        <dbReference type="ChEBI" id="CHEBI:78776"/>
        <dbReference type="ChEBI" id="CHEBI:138651"/>
    </reaction>
</comment>
<comment type="function">
    <text evidence="11">Involved in the type II fatty acid elongation cycle. Catalyzes the elongation of a wide range of acyl-ACP by the addition of two carbons from malonyl-ACP to an acyl acceptor. Can efficiently catalyze the conversion of palmitoleoyl-ACP (cis-hexadec-9-enoyl-ACP) to cis-vaccenoyl-ACP (cis-octadec-11-enoyl-ACP), an essential step in the thermal regulation of fatty acid composition.</text>
</comment>
<dbReference type="SMART" id="SM00825">
    <property type="entry name" value="PKS_KS"/>
    <property type="match status" value="1"/>
</dbReference>
<gene>
    <name evidence="15" type="ORF">SAMN04488516_11223</name>
</gene>
<dbReference type="PROSITE" id="PS52004">
    <property type="entry name" value="KS3_2"/>
    <property type="match status" value="1"/>
</dbReference>